<name>A0A9P6K7J6_9FUNG</name>
<accession>A0A9P6K7J6</accession>
<proteinExistence type="predicted"/>
<evidence type="ECO:0000313" key="2">
    <source>
        <dbReference type="Proteomes" id="UP000723463"/>
    </source>
</evidence>
<gene>
    <name evidence="1" type="ORF">EC957_001593</name>
</gene>
<dbReference type="Proteomes" id="UP000723463">
    <property type="component" value="Unassembled WGS sequence"/>
</dbReference>
<reference evidence="1" key="1">
    <citation type="journal article" date="2020" name="Fungal Divers.">
        <title>Resolving the Mortierellaceae phylogeny through synthesis of multi-gene phylogenetics and phylogenomics.</title>
        <authorList>
            <person name="Vandepol N."/>
            <person name="Liber J."/>
            <person name="Desiro A."/>
            <person name="Na H."/>
            <person name="Kennedy M."/>
            <person name="Barry K."/>
            <person name="Grigoriev I.V."/>
            <person name="Miller A.N."/>
            <person name="O'Donnell K."/>
            <person name="Stajich J.E."/>
            <person name="Bonito G."/>
        </authorList>
    </citation>
    <scope>NUCLEOTIDE SEQUENCE</scope>
    <source>
        <strain evidence="1">NRRL 2591</strain>
    </source>
</reference>
<comment type="caution">
    <text evidence="1">The sequence shown here is derived from an EMBL/GenBank/DDBJ whole genome shotgun (WGS) entry which is preliminary data.</text>
</comment>
<organism evidence="1 2">
    <name type="scientific">Mortierella hygrophila</name>
    <dbReference type="NCBI Taxonomy" id="979708"/>
    <lineage>
        <taxon>Eukaryota</taxon>
        <taxon>Fungi</taxon>
        <taxon>Fungi incertae sedis</taxon>
        <taxon>Mucoromycota</taxon>
        <taxon>Mortierellomycotina</taxon>
        <taxon>Mortierellomycetes</taxon>
        <taxon>Mortierellales</taxon>
        <taxon>Mortierellaceae</taxon>
        <taxon>Mortierella</taxon>
    </lineage>
</organism>
<dbReference type="AlphaFoldDB" id="A0A9P6K7J6"/>
<keyword evidence="2" id="KW-1185">Reference proteome</keyword>
<protein>
    <submittedName>
        <fullName evidence="1">Uncharacterized protein</fullName>
    </submittedName>
</protein>
<evidence type="ECO:0000313" key="1">
    <source>
        <dbReference type="EMBL" id="KAF9550107.1"/>
    </source>
</evidence>
<sequence>MVTFAETTEPIALFSTFKPEDRAPATDINVQYYKKASGMLSATSAIPEIKDYTIKGLNI</sequence>
<dbReference type="EMBL" id="JAAAXW010000013">
    <property type="protein sequence ID" value="KAF9550107.1"/>
    <property type="molecule type" value="Genomic_DNA"/>
</dbReference>